<dbReference type="GO" id="GO:0006260">
    <property type="term" value="P:DNA replication"/>
    <property type="evidence" value="ECO:0007669"/>
    <property type="project" value="InterPro"/>
</dbReference>
<evidence type="ECO:0000256" key="11">
    <source>
        <dbReference type="ARBA" id="ARBA00023163"/>
    </source>
</evidence>
<dbReference type="Gene3D" id="1.25.40.770">
    <property type="entry name" value="TAF6, C-terminal HEAT repeat domain"/>
    <property type="match status" value="1"/>
</dbReference>
<keyword evidence="9" id="KW-0805">Transcription regulation</keyword>
<dbReference type="FunFam" id="1.25.40.770:FF:000001">
    <property type="entry name" value="Transcription initiation factor TFIID subunit 6"/>
    <property type="match status" value="1"/>
</dbReference>
<dbReference type="PANTHER" id="PTHR11630">
    <property type="entry name" value="DNA REPLICATION LICENSING FACTOR MCM FAMILY MEMBER"/>
    <property type="match status" value="1"/>
</dbReference>
<dbReference type="CDD" id="cd08050">
    <property type="entry name" value="TAF6C"/>
    <property type="match status" value="1"/>
</dbReference>
<feature type="non-terminal residue" evidence="16">
    <location>
        <position position="1"/>
    </location>
</feature>
<dbReference type="InterPro" id="IPR009072">
    <property type="entry name" value="Histone-fold"/>
</dbReference>
<evidence type="ECO:0000256" key="12">
    <source>
        <dbReference type="ARBA" id="ARBA00023242"/>
    </source>
</evidence>
<dbReference type="InterPro" id="IPR041562">
    <property type="entry name" value="MCM_lid"/>
</dbReference>
<dbReference type="PRINTS" id="PR01657">
    <property type="entry name" value="MCMFAMILY"/>
</dbReference>
<keyword evidence="8 13" id="KW-0067">ATP-binding</keyword>
<evidence type="ECO:0000313" key="17">
    <source>
        <dbReference type="Proteomes" id="UP000663845"/>
    </source>
</evidence>
<keyword evidence="11" id="KW-0804">Transcription</keyword>
<dbReference type="GO" id="GO:0016787">
    <property type="term" value="F:hydrolase activity"/>
    <property type="evidence" value="ECO:0007669"/>
    <property type="project" value="UniProtKB-KW"/>
</dbReference>
<dbReference type="GO" id="GO:0005634">
    <property type="term" value="C:nucleus"/>
    <property type="evidence" value="ECO:0007669"/>
    <property type="project" value="UniProtKB-SubCell"/>
</dbReference>
<dbReference type="SMART" id="SM00350">
    <property type="entry name" value="MCM"/>
    <property type="match status" value="1"/>
</dbReference>
<feature type="region of interest" description="Disordered" evidence="14">
    <location>
        <begin position="365"/>
        <end position="393"/>
    </location>
</feature>
<comment type="subcellular location">
    <subcellularLocation>
        <location evidence="1">Nucleus</location>
    </subcellularLocation>
</comment>
<dbReference type="SUPFAM" id="SSF52540">
    <property type="entry name" value="P-loop containing nucleoside triphosphate hydrolases"/>
    <property type="match status" value="1"/>
</dbReference>
<dbReference type="SUPFAM" id="SSF48371">
    <property type="entry name" value="ARM repeat"/>
    <property type="match status" value="1"/>
</dbReference>
<evidence type="ECO:0000256" key="8">
    <source>
        <dbReference type="ARBA" id="ARBA00022840"/>
    </source>
</evidence>
<keyword evidence="6 13" id="KW-0547">Nucleotide-binding</keyword>
<dbReference type="Gene3D" id="3.40.50.300">
    <property type="entry name" value="P-loop containing nucleotide triphosphate hydrolases"/>
    <property type="match status" value="1"/>
</dbReference>
<keyword evidence="7" id="KW-0347">Helicase</keyword>
<dbReference type="InterPro" id="IPR018525">
    <property type="entry name" value="MCM_CS"/>
</dbReference>
<dbReference type="GO" id="GO:0046982">
    <property type="term" value="F:protein heterodimerization activity"/>
    <property type="evidence" value="ECO:0007669"/>
    <property type="project" value="InterPro"/>
</dbReference>
<proteinExistence type="inferred from homology"/>
<evidence type="ECO:0000256" key="7">
    <source>
        <dbReference type="ARBA" id="ARBA00022806"/>
    </source>
</evidence>
<dbReference type="Gene3D" id="1.10.20.10">
    <property type="entry name" value="Histone, subunit A"/>
    <property type="match status" value="1"/>
</dbReference>
<keyword evidence="7" id="KW-0378">Hydrolase</keyword>
<dbReference type="EMBL" id="CAJNOG010000601">
    <property type="protein sequence ID" value="CAF1311240.1"/>
    <property type="molecule type" value="Genomic_DNA"/>
</dbReference>
<sequence length="867" mass="99089">GDPGTGKSFFLKYVAKMMPRAVLTTGVGSTSAGLTATAVRDGPGWTLEAGALVLADEGICCIDEFNTMRTQDKACILEAMEQQTISLAKGGMLRTLQTRCSIIASANPKGVYDNEDPLTINTALSSPLLSRFDLILLTLDTQNTEWDNVAATYITEGIDLLGHGALKKPWSIAKMRDYFITIKSAEPEMTPEAETIIKTYYSMSRRVTENTERHITVRQLESTVRLAQAHAKLCFSKTVNILDAIVAVLLMEASLNGCGKLLDKMNALHTTFAQQPEREYEGHVHLVLDWLKLPELRDFELERIAREYDQSMPWTENDENEKRTMPCEFKKPFIPPPPVVPSPPTQPQPSIINKPNTLLSSQIAHKEKQEEVKSHQRTQQYSTPFSAKPPVLNEKLSPIDKQGPVTRINTQILIPIDENSCLDEQSQVKRRKIDDENNTFELNSKHEQAEEVYKNAFLYSFSVESIEYLAEKLSDCRYLCDESLVYLTLQISATISNLLQDACKVLRKCRRNDLTTEDFAFALKLNHLEPMYGGYTTSSIERLLFHKIKKDNRILYHITDNIVQFDELIIPQSKIPLDISIRIHWLAVNGKQPEINENPIIDIPIRSTVLKKKLNKTSHIISKEQQIYYKELTEMCICSNEQKRKQALLILSADNSLQQILSRLILFISEGVRVNLAPTSTFDRSIILKYLMQMSDALLQNEELYLERYLHYLLPAILSCLLERRISRDHWSLRDLAAKCCKQIIRKYATAINCLQQRTIDVFYRILSKNNEDYTWPTRYGAFIGLCEMSHKVIIQIVFPLIKQLGEQIQLISDIELAQKITETVVKYVTIAYRSVYNDNETNEKKLYEDFGSYFAPLIQHNLILLL</sequence>
<dbReference type="InterPro" id="IPR001208">
    <property type="entry name" value="MCM_dom"/>
</dbReference>
<evidence type="ECO:0000259" key="15">
    <source>
        <dbReference type="PROSITE" id="PS50051"/>
    </source>
</evidence>
<dbReference type="PANTHER" id="PTHR11630:SF48">
    <property type="entry name" value="DNA HELICASE MCM9"/>
    <property type="match status" value="1"/>
</dbReference>
<dbReference type="InterPro" id="IPR016024">
    <property type="entry name" value="ARM-type_fold"/>
</dbReference>
<evidence type="ECO:0000256" key="4">
    <source>
        <dbReference type="ARBA" id="ARBA00020836"/>
    </source>
</evidence>
<evidence type="ECO:0000313" key="16">
    <source>
        <dbReference type="EMBL" id="CAF1311240.1"/>
    </source>
</evidence>
<dbReference type="InterPro" id="IPR046344">
    <property type="entry name" value="TAF6_C_sf"/>
</dbReference>
<evidence type="ECO:0000256" key="13">
    <source>
        <dbReference type="RuleBase" id="RU004070"/>
    </source>
</evidence>
<dbReference type="PROSITE" id="PS00847">
    <property type="entry name" value="MCM_1"/>
    <property type="match status" value="1"/>
</dbReference>
<dbReference type="GO" id="GO:0003697">
    <property type="term" value="F:single-stranded DNA binding"/>
    <property type="evidence" value="ECO:0007669"/>
    <property type="project" value="TreeGrafter"/>
</dbReference>
<reference evidence="16" key="1">
    <citation type="submission" date="2021-02" db="EMBL/GenBank/DDBJ databases">
        <authorList>
            <person name="Nowell W R."/>
        </authorList>
    </citation>
    <scope>NUCLEOTIDE SEQUENCE</scope>
</reference>
<dbReference type="Pfam" id="PF00493">
    <property type="entry name" value="MCM"/>
    <property type="match status" value="1"/>
</dbReference>
<evidence type="ECO:0000256" key="2">
    <source>
        <dbReference type="ARBA" id="ARBA00007688"/>
    </source>
</evidence>
<feature type="compositionally biased region" description="Basic and acidic residues" evidence="14">
    <location>
        <begin position="365"/>
        <end position="374"/>
    </location>
</feature>
<evidence type="ECO:0000256" key="14">
    <source>
        <dbReference type="SAM" id="MobiDB-lite"/>
    </source>
</evidence>
<comment type="similarity">
    <text evidence="13">Belongs to the MCM family.</text>
</comment>
<accession>A0A815EKH6</accession>
<dbReference type="InterPro" id="IPR031327">
    <property type="entry name" value="MCM"/>
</dbReference>
<keyword evidence="12" id="KW-0539">Nucleus</keyword>
<dbReference type="GO" id="GO:0042555">
    <property type="term" value="C:MCM complex"/>
    <property type="evidence" value="ECO:0007669"/>
    <property type="project" value="TreeGrafter"/>
</dbReference>
<evidence type="ECO:0000256" key="1">
    <source>
        <dbReference type="ARBA" id="ARBA00004123"/>
    </source>
</evidence>
<dbReference type="GO" id="GO:0017116">
    <property type="term" value="F:single-stranded DNA helicase activity"/>
    <property type="evidence" value="ECO:0007669"/>
    <property type="project" value="TreeGrafter"/>
</dbReference>
<evidence type="ECO:0000256" key="3">
    <source>
        <dbReference type="ARBA" id="ARBA00012551"/>
    </source>
</evidence>
<dbReference type="InterPro" id="IPR027417">
    <property type="entry name" value="P-loop_NTPase"/>
</dbReference>
<dbReference type="Proteomes" id="UP000663845">
    <property type="component" value="Unassembled WGS sequence"/>
</dbReference>
<keyword evidence="5" id="KW-0235">DNA replication</keyword>
<keyword evidence="10 13" id="KW-0238">DNA-binding</keyword>
<dbReference type="InterPro" id="IPR011442">
    <property type="entry name" value="TAF6_C"/>
</dbReference>
<evidence type="ECO:0000256" key="10">
    <source>
        <dbReference type="ARBA" id="ARBA00023125"/>
    </source>
</evidence>
<name>A0A815EKH6_9BILA</name>
<comment type="caution">
    <text evidence="16">The sequence shown here is derived from an EMBL/GenBank/DDBJ whole genome shotgun (WGS) entry which is preliminary data.</text>
</comment>
<gene>
    <name evidence="16" type="ORF">JYZ213_LOCUS32867</name>
</gene>
<dbReference type="AlphaFoldDB" id="A0A815EKH6"/>
<evidence type="ECO:0000256" key="6">
    <source>
        <dbReference type="ARBA" id="ARBA00022741"/>
    </source>
</evidence>
<dbReference type="Pfam" id="PF07571">
    <property type="entry name" value="TAF6_C"/>
    <property type="match status" value="1"/>
</dbReference>
<protein>
    <recommendedName>
        <fullName evidence="4">Histone H4</fullName>
        <ecNumber evidence="3">3.6.4.12</ecNumber>
    </recommendedName>
</protein>
<organism evidence="16 17">
    <name type="scientific">Adineta steineri</name>
    <dbReference type="NCBI Taxonomy" id="433720"/>
    <lineage>
        <taxon>Eukaryota</taxon>
        <taxon>Metazoa</taxon>
        <taxon>Spiralia</taxon>
        <taxon>Gnathifera</taxon>
        <taxon>Rotifera</taxon>
        <taxon>Eurotatoria</taxon>
        <taxon>Bdelloidea</taxon>
        <taxon>Adinetida</taxon>
        <taxon>Adinetidae</taxon>
        <taxon>Adineta</taxon>
    </lineage>
</organism>
<dbReference type="InterPro" id="IPR004823">
    <property type="entry name" value="TAF_TATA-bd_Histone-like_dom"/>
</dbReference>
<comment type="similarity">
    <text evidence="2">Belongs to the TAF6 family.</text>
</comment>
<dbReference type="GO" id="GO:0000724">
    <property type="term" value="P:double-strand break repair via homologous recombination"/>
    <property type="evidence" value="ECO:0007669"/>
    <property type="project" value="TreeGrafter"/>
</dbReference>
<dbReference type="EC" id="3.6.4.12" evidence="3"/>
<evidence type="ECO:0000256" key="9">
    <source>
        <dbReference type="ARBA" id="ARBA00023015"/>
    </source>
</evidence>
<dbReference type="GO" id="GO:0006367">
    <property type="term" value="P:transcription initiation at RNA polymerase II promoter"/>
    <property type="evidence" value="ECO:0007669"/>
    <property type="project" value="InterPro"/>
</dbReference>
<dbReference type="PROSITE" id="PS50051">
    <property type="entry name" value="MCM_2"/>
    <property type="match status" value="1"/>
</dbReference>
<evidence type="ECO:0000256" key="5">
    <source>
        <dbReference type="ARBA" id="ARBA00022705"/>
    </source>
</evidence>
<dbReference type="Pfam" id="PF17855">
    <property type="entry name" value="MCM_lid"/>
    <property type="match status" value="1"/>
</dbReference>
<feature type="domain" description="MCM C-terminal AAA(+) ATPase" evidence="15">
    <location>
        <begin position="1"/>
        <end position="154"/>
    </location>
</feature>
<dbReference type="Pfam" id="PF02969">
    <property type="entry name" value="TAF"/>
    <property type="match status" value="1"/>
</dbReference>
<dbReference type="GO" id="GO:0005524">
    <property type="term" value="F:ATP binding"/>
    <property type="evidence" value="ECO:0007669"/>
    <property type="project" value="UniProtKB-KW"/>
</dbReference>